<feature type="domain" description="Mce/MlaD" evidence="2">
    <location>
        <begin position="28"/>
        <end position="102"/>
    </location>
</feature>
<proteinExistence type="predicted"/>
<keyword evidence="1" id="KW-0732">Signal</keyword>
<evidence type="ECO:0000313" key="5">
    <source>
        <dbReference type="Proteomes" id="UP000539313"/>
    </source>
</evidence>
<dbReference type="Pfam" id="PF11887">
    <property type="entry name" value="Mce4_CUP1"/>
    <property type="match status" value="1"/>
</dbReference>
<dbReference type="Proteomes" id="UP000539313">
    <property type="component" value="Unassembled WGS sequence"/>
</dbReference>
<gene>
    <name evidence="4" type="ORF">HNR21_001826</name>
</gene>
<dbReference type="NCBIfam" id="TIGR00996">
    <property type="entry name" value="Mtu_fam_mce"/>
    <property type="match status" value="1"/>
</dbReference>
<dbReference type="InterPro" id="IPR005693">
    <property type="entry name" value="Mce"/>
</dbReference>
<feature type="domain" description="Mammalian cell entry C-terminal" evidence="3">
    <location>
        <begin position="113"/>
        <end position="294"/>
    </location>
</feature>
<evidence type="ECO:0000256" key="1">
    <source>
        <dbReference type="SAM" id="SignalP"/>
    </source>
</evidence>
<sequence>MRRLTALATGLALVAATGGCSVAGGDGAYRVTVYFAKTTSLYEQSRVKVMGADAGVVTGITAERGRVRVDLEMNEEVPLPANVHAAIVSANTLGERYVQLHPAWRRGQPKAGPGTVIPVERTELPVEVDEALDAFGRLGDSLDARTIGDAVESGADGLRGKGDDVNRGLQAAATLTGDLAAQDRRLVRVAERLRSLATTLNERDERLTGLIDSFSATSRTLAEERQRLQAFVSGLAAVIQRSEVLITAYRETLPGTVADMSNIVMTLKANAGALNQTIAALGRFADVAVQAWDRDRNTATVRIIVHGTVRAWLQPLFTAMGWGTVPCIEDEPQLGRCTEGAR</sequence>
<dbReference type="Pfam" id="PF02470">
    <property type="entry name" value="MlaD"/>
    <property type="match status" value="1"/>
</dbReference>
<dbReference type="InterPro" id="IPR052336">
    <property type="entry name" value="MlaD_Phospholipid_Transporter"/>
</dbReference>
<dbReference type="EMBL" id="JACJII010000001">
    <property type="protein sequence ID" value="MBA9002944.1"/>
    <property type="molecule type" value="Genomic_DNA"/>
</dbReference>
<dbReference type="RefSeq" id="WP_182704846.1">
    <property type="nucleotide sequence ID" value="NZ_JACJII010000001.1"/>
</dbReference>
<comment type="caution">
    <text evidence="4">The sequence shown here is derived from an EMBL/GenBank/DDBJ whole genome shotgun (WGS) entry which is preliminary data.</text>
</comment>
<organism evidence="4 5">
    <name type="scientific">Thermomonospora cellulosilytica</name>
    <dbReference type="NCBI Taxonomy" id="1411118"/>
    <lineage>
        <taxon>Bacteria</taxon>
        <taxon>Bacillati</taxon>
        <taxon>Actinomycetota</taxon>
        <taxon>Actinomycetes</taxon>
        <taxon>Streptosporangiales</taxon>
        <taxon>Thermomonosporaceae</taxon>
        <taxon>Thermomonospora</taxon>
    </lineage>
</organism>
<dbReference type="InterPro" id="IPR024516">
    <property type="entry name" value="Mce_C"/>
</dbReference>
<dbReference type="PROSITE" id="PS51257">
    <property type="entry name" value="PROKAR_LIPOPROTEIN"/>
    <property type="match status" value="1"/>
</dbReference>
<protein>
    <submittedName>
        <fullName evidence="4">Virulence factor Mce-like protein</fullName>
    </submittedName>
</protein>
<keyword evidence="5" id="KW-1185">Reference proteome</keyword>
<dbReference type="GO" id="GO:0005576">
    <property type="term" value="C:extracellular region"/>
    <property type="evidence" value="ECO:0007669"/>
    <property type="project" value="TreeGrafter"/>
</dbReference>
<feature type="signal peptide" evidence="1">
    <location>
        <begin position="1"/>
        <end position="23"/>
    </location>
</feature>
<evidence type="ECO:0000259" key="2">
    <source>
        <dbReference type="Pfam" id="PF02470"/>
    </source>
</evidence>
<dbReference type="AlphaFoldDB" id="A0A7W3MW61"/>
<evidence type="ECO:0000259" key="3">
    <source>
        <dbReference type="Pfam" id="PF11887"/>
    </source>
</evidence>
<accession>A0A7W3MW61</accession>
<dbReference type="PANTHER" id="PTHR33371">
    <property type="entry name" value="INTERMEMBRANE PHOSPHOLIPID TRANSPORT SYSTEM BINDING PROTEIN MLAD-RELATED"/>
    <property type="match status" value="1"/>
</dbReference>
<name>A0A7W3MW61_9ACTN</name>
<dbReference type="PANTHER" id="PTHR33371:SF4">
    <property type="entry name" value="INTERMEMBRANE PHOSPHOLIPID TRANSPORT SYSTEM BINDING PROTEIN MLAD"/>
    <property type="match status" value="1"/>
</dbReference>
<dbReference type="InterPro" id="IPR003399">
    <property type="entry name" value="Mce/MlaD"/>
</dbReference>
<feature type="chain" id="PRO_5038776079" evidence="1">
    <location>
        <begin position="24"/>
        <end position="342"/>
    </location>
</feature>
<reference evidence="4 5" key="1">
    <citation type="submission" date="2020-08" db="EMBL/GenBank/DDBJ databases">
        <title>Sequencing the genomes of 1000 actinobacteria strains.</title>
        <authorList>
            <person name="Klenk H.-P."/>
        </authorList>
    </citation>
    <scope>NUCLEOTIDE SEQUENCE [LARGE SCALE GENOMIC DNA]</scope>
    <source>
        <strain evidence="4 5">DSM 45823</strain>
    </source>
</reference>
<evidence type="ECO:0000313" key="4">
    <source>
        <dbReference type="EMBL" id="MBA9002944.1"/>
    </source>
</evidence>